<keyword evidence="6 11" id="KW-0413">Isomerase</keyword>
<feature type="domain" description="Alpha-D-phosphohexomutase alpha/beta/alpha" evidence="10">
    <location>
        <begin position="320"/>
        <end position="440"/>
    </location>
</feature>
<dbReference type="InterPro" id="IPR005844">
    <property type="entry name" value="A-D-PHexomutase_a/b/a-I"/>
</dbReference>
<feature type="domain" description="Alpha-D-phosphohexomutase alpha/beta/alpha" evidence="8">
    <location>
        <begin position="41"/>
        <end position="179"/>
    </location>
</feature>
<name>A0ABP1CG42_9GAMM</name>
<sequence length="544" mass="61962">MIIHKNAGNIPTQNDLINIAQLIAKYYTEKPNPKNKTQIIKFGTSGHRGISLNKNFNENHIISIAQSIVNLRKKYGITGPCYIGKDTHALSEAAFISIIEVFVANKIKIIIQKINGFTPTPVISNMILKHNENNLDISDGIIITASHNPPEYGGIKYNYKNGGPANIYLTSIIENNANKFLINNLNGIKRLNFKKSLKNKYIIEKDFVLPYVSSLNKVIDIKSIFESKLKMAVDPLGGSGIEYWKYISKYYQLNIEILNDQIDQTFRFIPLDYDGVIRMDCSSYWTMNKLLKKRNKFDLLFANDPDHDRHAIITPEGLMNPNHYLTVAINYLFHHRPLWNKNISVGKTIVSSSMIDYIVKNINRKLIEVSVGFKWFVNGLFCGKIGFAGEESAGASFLRIDGKPWSTDKDGIILCLLAAEITAVTGKSPQQHYNELSKKFGSPIYKRTQIKINNTKLIKLKKFFLKSSLINKFAGDKIIKYFKIPPSNKTSIGGFKIITNHSWIAIRQSETDETFKIYFESFNGKEHLNIMEEEFINLIKDNIN</sequence>
<evidence type="ECO:0000256" key="3">
    <source>
        <dbReference type="ARBA" id="ARBA00022553"/>
    </source>
</evidence>
<dbReference type="InterPro" id="IPR005845">
    <property type="entry name" value="A-D-PHexomutase_a/b/a-II"/>
</dbReference>
<evidence type="ECO:0000259" key="8">
    <source>
        <dbReference type="Pfam" id="PF02878"/>
    </source>
</evidence>
<dbReference type="InterPro" id="IPR005846">
    <property type="entry name" value="A-D-PHexomutase_a/b/a-III"/>
</dbReference>
<dbReference type="Pfam" id="PF02879">
    <property type="entry name" value="PGM_PMM_II"/>
    <property type="match status" value="1"/>
</dbReference>
<dbReference type="InterPro" id="IPR036900">
    <property type="entry name" value="A-D-PHexomutase_C_sf"/>
</dbReference>
<dbReference type="InterPro" id="IPR016055">
    <property type="entry name" value="A-D-PHexomutase_a/b/a-I/II/III"/>
</dbReference>
<evidence type="ECO:0000256" key="5">
    <source>
        <dbReference type="ARBA" id="ARBA00022842"/>
    </source>
</evidence>
<dbReference type="SUPFAM" id="SSF53738">
    <property type="entry name" value="Phosphoglucomutase, first 3 domains"/>
    <property type="match status" value="3"/>
</dbReference>
<dbReference type="Pfam" id="PF02878">
    <property type="entry name" value="PGM_PMM_I"/>
    <property type="match status" value="1"/>
</dbReference>
<dbReference type="GO" id="GO:0004614">
    <property type="term" value="F:phosphoglucomutase activity"/>
    <property type="evidence" value="ECO:0007669"/>
    <property type="project" value="UniProtKB-EC"/>
</dbReference>
<dbReference type="PANTHER" id="PTHR45745">
    <property type="entry name" value="PHOSPHOMANNOMUTASE 45A"/>
    <property type="match status" value="1"/>
</dbReference>
<dbReference type="RefSeq" id="WP_341764852.1">
    <property type="nucleotide sequence ID" value="NZ_OZ034688.1"/>
</dbReference>
<evidence type="ECO:0000259" key="10">
    <source>
        <dbReference type="Pfam" id="PF02880"/>
    </source>
</evidence>
<dbReference type="EMBL" id="OZ034688">
    <property type="protein sequence ID" value="CAL1329387.1"/>
    <property type="molecule type" value="Genomic_DNA"/>
</dbReference>
<dbReference type="InterPro" id="IPR005841">
    <property type="entry name" value="Alpha-D-phosphohexomutase_SF"/>
</dbReference>
<evidence type="ECO:0000256" key="7">
    <source>
        <dbReference type="RuleBase" id="RU004326"/>
    </source>
</evidence>
<dbReference type="Gene3D" id="3.30.310.50">
    <property type="entry name" value="Alpha-D-phosphohexomutase, C-terminal domain"/>
    <property type="match status" value="1"/>
</dbReference>
<evidence type="ECO:0000256" key="2">
    <source>
        <dbReference type="ARBA" id="ARBA00010231"/>
    </source>
</evidence>
<accession>A0ABP1CG42</accession>
<dbReference type="Proteomes" id="UP001497533">
    <property type="component" value="Chromosome"/>
</dbReference>
<dbReference type="PANTHER" id="PTHR45745:SF1">
    <property type="entry name" value="PHOSPHOGLUCOMUTASE 2B-RELATED"/>
    <property type="match status" value="1"/>
</dbReference>
<comment type="similarity">
    <text evidence="2 7">Belongs to the phosphohexose mutase family.</text>
</comment>
<dbReference type="Gene3D" id="3.40.120.10">
    <property type="entry name" value="Alpha-D-Glucose-1,6-Bisphosphate, subunit A, domain 3"/>
    <property type="match status" value="3"/>
</dbReference>
<dbReference type="PROSITE" id="PS00710">
    <property type="entry name" value="PGM_PMM"/>
    <property type="match status" value="1"/>
</dbReference>
<evidence type="ECO:0000259" key="9">
    <source>
        <dbReference type="Pfam" id="PF02879"/>
    </source>
</evidence>
<evidence type="ECO:0000256" key="4">
    <source>
        <dbReference type="ARBA" id="ARBA00022723"/>
    </source>
</evidence>
<evidence type="ECO:0000256" key="6">
    <source>
        <dbReference type="ARBA" id="ARBA00023235"/>
    </source>
</evidence>
<dbReference type="EC" id="5.4.2.2" evidence="11"/>
<dbReference type="PRINTS" id="PR00509">
    <property type="entry name" value="PGMPMM"/>
</dbReference>
<evidence type="ECO:0000313" key="11">
    <source>
        <dbReference type="EMBL" id="CAL1329387.1"/>
    </source>
</evidence>
<evidence type="ECO:0000313" key="12">
    <source>
        <dbReference type="Proteomes" id="UP001497533"/>
    </source>
</evidence>
<keyword evidence="3" id="KW-0597">Phosphoprotein</keyword>
<keyword evidence="5 7" id="KW-0460">Magnesium</keyword>
<dbReference type="SUPFAM" id="SSF55957">
    <property type="entry name" value="Phosphoglucomutase, C-terminal domain"/>
    <property type="match status" value="1"/>
</dbReference>
<keyword evidence="12" id="KW-1185">Reference proteome</keyword>
<keyword evidence="4 7" id="KW-0479">Metal-binding</keyword>
<dbReference type="InterPro" id="IPR016066">
    <property type="entry name" value="A-D-PHexomutase_CS"/>
</dbReference>
<feature type="domain" description="Alpha-D-phosphohexomutase alpha/beta/alpha" evidence="9">
    <location>
        <begin position="210"/>
        <end position="317"/>
    </location>
</feature>
<protein>
    <submittedName>
        <fullName evidence="11">Phosphoglucomutase</fullName>
        <ecNumber evidence="11">5.4.2.2</ecNumber>
    </submittedName>
</protein>
<comment type="cofactor">
    <cofactor evidence="1">
        <name>Mg(2+)</name>
        <dbReference type="ChEBI" id="CHEBI:18420"/>
    </cofactor>
</comment>
<organism evidence="11 12">
    <name type="scientific">Candidatus Providencia siddallii</name>
    <dbReference type="NCBI Taxonomy" id="1715285"/>
    <lineage>
        <taxon>Bacteria</taxon>
        <taxon>Pseudomonadati</taxon>
        <taxon>Pseudomonadota</taxon>
        <taxon>Gammaproteobacteria</taxon>
        <taxon>Enterobacterales</taxon>
        <taxon>Morganellaceae</taxon>
        <taxon>Providencia</taxon>
    </lineage>
</organism>
<evidence type="ECO:0000256" key="1">
    <source>
        <dbReference type="ARBA" id="ARBA00001946"/>
    </source>
</evidence>
<dbReference type="Pfam" id="PF02880">
    <property type="entry name" value="PGM_PMM_III"/>
    <property type="match status" value="1"/>
</dbReference>
<proteinExistence type="inferred from homology"/>
<gene>
    <name evidence="11" type="primary">pgm</name>
    <name evidence="11" type="ORF">PRHACTZTBTEA_469</name>
</gene>
<reference evidence="11" key="1">
    <citation type="submission" date="2024-04" db="EMBL/GenBank/DDBJ databases">
        <authorList>
            <person name="Manzano-Marin A."/>
            <person name="Manzano-Marin A."/>
            <person name="Alejandro Manzano Marin A."/>
        </authorList>
    </citation>
    <scope>NUCLEOTIDE SEQUENCE [LARGE SCALE GENOMIC DNA]</scope>
    <source>
        <strain evidence="11">TABTEA</strain>
    </source>
</reference>